<evidence type="ECO:0000313" key="2">
    <source>
        <dbReference type="Proteomes" id="UP000745577"/>
    </source>
</evidence>
<comment type="caution">
    <text evidence="1">The sequence shown here is derived from an EMBL/GenBank/DDBJ whole genome shotgun (WGS) entry which is preliminary data.</text>
</comment>
<evidence type="ECO:0000313" key="1">
    <source>
        <dbReference type="EMBL" id="MCA9380357.1"/>
    </source>
</evidence>
<reference evidence="1" key="2">
    <citation type="journal article" date="2021" name="Microbiome">
        <title>Successional dynamics and alternative stable states in a saline activated sludge microbial community over 9 years.</title>
        <authorList>
            <person name="Wang Y."/>
            <person name="Ye J."/>
            <person name="Ju F."/>
            <person name="Liu L."/>
            <person name="Boyd J.A."/>
            <person name="Deng Y."/>
            <person name="Parks D.H."/>
            <person name="Jiang X."/>
            <person name="Yin X."/>
            <person name="Woodcroft B.J."/>
            <person name="Tyson G.W."/>
            <person name="Hugenholtz P."/>
            <person name="Polz M.F."/>
            <person name="Zhang T."/>
        </authorList>
    </citation>
    <scope>NUCLEOTIDE SEQUENCE</scope>
    <source>
        <strain evidence="1">HKST-UBA15</strain>
    </source>
</reference>
<protein>
    <submittedName>
        <fullName evidence="1">Uncharacterized protein</fullName>
    </submittedName>
</protein>
<sequence>MPLFDFGYISRMLTGNYFPTIDDNNPTPLRPVKEDFRPFKYPFSPDLIEVHTQPALSRALTWVVGKLL</sequence>
<dbReference type="EMBL" id="JAGQLL010000053">
    <property type="protein sequence ID" value="MCA9380357.1"/>
    <property type="molecule type" value="Genomic_DNA"/>
</dbReference>
<name>A0A955KZY0_9BACT</name>
<organism evidence="1 2">
    <name type="scientific">Candidatus Dojkabacteria bacterium</name>
    <dbReference type="NCBI Taxonomy" id="2099670"/>
    <lineage>
        <taxon>Bacteria</taxon>
        <taxon>Candidatus Dojkabacteria</taxon>
    </lineage>
</organism>
<proteinExistence type="predicted"/>
<dbReference type="AlphaFoldDB" id="A0A955KZY0"/>
<gene>
    <name evidence="1" type="ORF">KC675_04225</name>
</gene>
<accession>A0A955KZY0</accession>
<reference evidence="1" key="1">
    <citation type="submission" date="2020-04" db="EMBL/GenBank/DDBJ databases">
        <authorList>
            <person name="Zhang T."/>
        </authorList>
    </citation>
    <scope>NUCLEOTIDE SEQUENCE</scope>
    <source>
        <strain evidence="1">HKST-UBA15</strain>
    </source>
</reference>
<dbReference type="Proteomes" id="UP000745577">
    <property type="component" value="Unassembled WGS sequence"/>
</dbReference>